<reference evidence="2 3" key="1">
    <citation type="submission" date="2016-10" db="EMBL/GenBank/DDBJ databases">
        <authorList>
            <person name="Cai Z."/>
        </authorList>
    </citation>
    <scope>NUCLEOTIDE SEQUENCE [LARGE SCALE GENOMIC DNA]</scope>
</reference>
<dbReference type="GO" id="GO:0042651">
    <property type="term" value="C:thylakoid membrane"/>
    <property type="evidence" value="ECO:0007669"/>
    <property type="project" value="TreeGrafter"/>
</dbReference>
<dbReference type="PANTHER" id="PTHR33917">
    <property type="entry name" value="PROTEIN EXECUTER 1, CHLOROPLASTIC"/>
    <property type="match status" value="1"/>
</dbReference>
<dbReference type="PANTHER" id="PTHR33917:SF3">
    <property type="entry name" value="PROTEIN EXECUTER 1, CHLOROPLASTIC"/>
    <property type="match status" value="1"/>
</dbReference>
<sequence>MQSAASSSLGPRRVVGSSSCNSSSRSNRSSSSSNSRTRTIPGAHASWGEAYTLFAASDRLNDAARRLRIRAKQLERKGASGVNQDASLAVQRLQLESQDALAAALKQMQAATAQEQYEEAARVRDESLAWLEGWHKPVAAGSSRVSSLLHVSRQHSRWIGRWFTPADFLHHDMERSNSSSSSSQELDMQQLLQDPRYGTPLFEAFISPAGSVQADAESPQSSVDEDSIRSSSYTSQTAALQSVQRAMNELLRIVPIRRPASSDSSSSSTQQPAVRVTNQRIMLLVDAASNALFAASVTSGSDSTLLVWRMQLDASTPVQQPGINSWPGRPAESGNGAFRTTFTLDWHELDLLRGPGRIQRTGPASITFVREPLPEDVLLSMCGNSSGSSSSSSGGLQLYRVDLQYINPAEAAAGSSRGAAGLESSSTSSCEDLNSQSWAGRIAAELHHQLTQQAASSSSSSVASVDTLATLLTAAADGTAPPGGCVSEHQQLARLSAVALPGQQLAAAAAAAAGGTEAAAQQEAEAVSYQFEKLEQQTVPVSFGGWVVKARLCC</sequence>
<dbReference type="GO" id="GO:0010343">
    <property type="term" value="P:singlet oxygen-mediated programmed cell death"/>
    <property type="evidence" value="ECO:0007669"/>
    <property type="project" value="InterPro"/>
</dbReference>
<dbReference type="AlphaFoldDB" id="A0A383VJQ8"/>
<evidence type="ECO:0000313" key="2">
    <source>
        <dbReference type="EMBL" id="SZX64894.1"/>
    </source>
</evidence>
<keyword evidence="3" id="KW-1185">Reference proteome</keyword>
<gene>
    <name evidence="2" type="ORF">BQ4739_LOCUS5370</name>
</gene>
<accession>A0A383VJQ8</accession>
<evidence type="ECO:0000313" key="3">
    <source>
        <dbReference type="Proteomes" id="UP000256970"/>
    </source>
</evidence>
<name>A0A383VJQ8_TETOB</name>
<proteinExistence type="predicted"/>
<evidence type="ECO:0000256" key="1">
    <source>
        <dbReference type="SAM" id="MobiDB-lite"/>
    </source>
</evidence>
<feature type="compositionally biased region" description="Low complexity" evidence="1">
    <location>
        <begin position="17"/>
        <end position="36"/>
    </location>
</feature>
<organism evidence="2 3">
    <name type="scientific">Tetradesmus obliquus</name>
    <name type="common">Green alga</name>
    <name type="synonym">Acutodesmus obliquus</name>
    <dbReference type="NCBI Taxonomy" id="3088"/>
    <lineage>
        <taxon>Eukaryota</taxon>
        <taxon>Viridiplantae</taxon>
        <taxon>Chlorophyta</taxon>
        <taxon>core chlorophytes</taxon>
        <taxon>Chlorophyceae</taxon>
        <taxon>CS clade</taxon>
        <taxon>Sphaeropleales</taxon>
        <taxon>Scenedesmaceae</taxon>
        <taxon>Tetradesmus</taxon>
    </lineage>
</organism>
<feature type="region of interest" description="Disordered" evidence="1">
    <location>
        <begin position="1"/>
        <end position="41"/>
    </location>
</feature>
<protein>
    <recommendedName>
        <fullName evidence="4">UVR domain-containing protein</fullName>
    </recommendedName>
</protein>
<dbReference type="InterPro" id="IPR044680">
    <property type="entry name" value="EX1/2"/>
</dbReference>
<dbReference type="Proteomes" id="UP000256970">
    <property type="component" value="Unassembled WGS sequence"/>
</dbReference>
<dbReference type="EMBL" id="FNXT01000503">
    <property type="protein sequence ID" value="SZX64894.1"/>
    <property type="molecule type" value="Genomic_DNA"/>
</dbReference>
<evidence type="ECO:0008006" key="4">
    <source>
        <dbReference type="Google" id="ProtNLM"/>
    </source>
</evidence>